<dbReference type="EMBL" id="JXTC01000046">
    <property type="protein sequence ID" value="PON95192.1"/>
    <property type="molecule type" value="Genomic_DNA"/>
</dbReference>
<dbReference type="InterPro" id="IPR013189">
    <property type="entry name" value="Glyco_hydro_32_C"/>
</dbReference>
<reference evidence="11" key="1">
    <citation type="submission" date="2016-06" db="EMBL/GenBank/DDBJ databases">
        <title>Parallel loss of symbiosis genes in relatives of nitrogen-fixing non-legume Parasponia.</title>
        <authorList>
            <person name="Van Velzen R."/>
            <person name="Holmer R."/>
            <person name="Bu F."/>
            <person name="Rutten L."/>
            <person name="Van Zeijl A."/>
            <person name="Liu W."/>
            <person name="Santuari L."/>
            <person name="Cao Q."/>
            <person name="Sharma T."/>
            <person name="Shen D."/>
            <person name="Roswanjaya Y."/>
            <person name="Wardhani T."/>
            <person name="Kalhor M.S."/>
            <person name="Jansen J."/>
            <person name="Van den Hoogen J."/>
            <person name="Gungor B."/>
            <person name="Hartog M."/>
            <person name="Hontelez J."/>
            <person name="Verver J."/>
            <person name="Yang W.-C."/>
            <person name="Schijlen E."/>
            <person name="Repin R."/>
            <person name="Schilthuizen M."/>
            <person name="Schranz E."/>
            <person name="Heidstra R."/>
            <person name="Miyata K."/>
            <person name="Fedorova E."/>
            <person name="Kohlen W."/>
            <person name="Bisseling T."/>
            <person name="Smit S."/>
            <person name="Geurts R."/>
        </authorList>
    </citation>
    <scope>NUCLEOTIDE SEQUENCE [LARGE SCALE GENOMIC DNA]</scope>
    <source>
        <strain evidence="11">cv. RG33-2</strain>
    </source>
</reference>
<evidence type="ECO:0000256" key="7">
    <source>
        <dbReference type="RuleBase" id="RU362110"/>
    </source>
</evidence>
<organism evidence="10 11">
    <name type="scientific">Trema orientale</name>
    <name type="common">Charcoal tree</name>
    <name type="synonym">Celtis orientalis</name>
    <dbReference type="NCBI Taxonomy" id="63057"/>
    <lineage>
        <taxon>Eukaryota</taxon>
        <taxon>Viridiplantae</taxon>
        <taxon>Streptophyta</taxon>
        <taxon>Embryophyta</taxon>
        <taxon>Tracheophyta</taxon>
        <taxon>Spermatophyta</taxon>
        <taxon>Magnoliopsida</taxon>
        <taxon>eudicotyledons</taxon>
        <taxon>Gunneridae</taxon>
        <taxon>Pentapetalae</taxon>
        <taxon>rosids</taxon>
        <taxon>fabids</taxon>
        <taxon>Rosales</taxon>
        <taxon>Cannabaceae</taxon>
        <taxon>Trema</taxon>
    </lineage>
</organism>
<dbReference type="Gene3D" id="2.115.10.20">
    <property type="entry name" value="Glycosyl hydrolase domain, family 43"/>
    <property type="match status" value="1"/>
</dbReference>
<dbReference type="SUPFAM" id="SSF49899">
    <property type="entry name" value="Concanavalin A-like lectins/glucanases"/>
    <property type="match status" value="1"/>
</dbReference>
<keyword evidence="5 7" id="KW-0378">Hydrolase</keyword>
<comment type="catalytic activity">
    <reaction evidence="1">
        <text>Hydrolysis of terminal non-reducing beta-D-fructofuranoside residues in beta-D-fructofuranosides.</text>
        <dbReference type="EC" id="3.2.1.26"/>
    </reaction>
</comment>
<dbReference type="FunFam" id="2.115.10.20:FF:000001">
    <property type="entry name" value="Beta-fructofuranosidase, insoluble isoenzyme CWINV1"/>
    <property type="match status" value="1"/>
</dbReference>
<dbReference type="FunFam" id="2.60.120.560:FF:000002">
    <property type="entry name" value="Beta-fructofuranosidase, insoluble isoenzyme CWINV1"/>
    <property type="match status" value="1"/>
</dbReference>
<protein>
    <submittedName>
        <fullName evidence="10">Glycoside hydrolase</fullName>
    </submittedName>
</protein>
<name>A0A2P5FBM5_TREOI</name>
<keyword evidence="4" id="KW-0926">Vacuole</keyword>
<evidence type="ECO:0000256" key="2">
    <source>
        <dbReference type="ARBA" id="ARBA00004116"/>
    </source>
</evidence>
<dbReference type="GO" id="GO:0005773">
    <property type="term" value="C:vacuole"/>
    <property type="evidence" value="ECO:0007669"/>
    <property type="project" value="UniProtKB-SubCell"/>
</dbReference>
<dbReference type="InterPro" id="IPR013148">
    <property type="entry name" value="Glyco_hydro_32_N"/>
</dbReference>
<dbReference type="InterPro" id="IPR001362">
    <property type="entry name" value="Glyco_hydro_32"/>
</dbReference>
<evidence type="ECO:0000256" key="6">
    <source>
        <dbReference type="ARBA" id="ARBA00023295"/>
    </source>
</evidence>
<evidence type="ECO:0000256" key="1">
    <source>
        <dbReference type="ARBA" id="ARBA00000094"/>
    </source>
</evidence>
<dbReference type="SMART" id="SM00640">
    <property type="entry name" value="Glyco_32"/>
    <property type="match status" value="1"/>
</dbReference>
<dbReference type="OrthoDB" id="202537at2759"/>
<proteinExistence type="inferred from homology"/>
<dbReference type="Proteomes" id="UP000237000">
    <property type="component" value="Unassembled WGS sequence"/>
</dbReference>
<dbReference type="CDD" id="cd18624">
    <property type="entry name" value="GH32_Fruct1-like"/>
    <property type="match status" value="1"/>
</dbReference>
<evidence type="ECO:0000259" key="8">
    <source>
        <dbReference type="Pfam" id="PF00251"/>
    </source>
</evidence>
<dbReference type="PANTHER" id="PTHR31953">
    <property type="entry name" value="BETA-FRUCTOFURANOSIDASE, INSOLUBLE ISOENZYME CWINV1-RELATED"/>
    <property type="match status" value="1"/>
</dbReference>
<evidence type="ECO:0000256" key="4">
    <source>
        <dbReference type="ARBA" id="ARBA00022554"/>
    </source>
</evidence>
<dbReference type="SUPFAM" id="SSF75005">
    <property type="entry name" value="Arabinanase/levansucrase/invertase"/>
    <property type="match status" value="1"/>
</dbReference>
<dbReference type="Gene3D" id="2.60.120.560">
    <property type="entry name" value="Exo-inulinase, domain 1"/>
    <property type="match status" value="1"/>
</dbReference>
<dbReference type="GO" id="GO:0004564">
    <property type="term" value="F:beta-fructofuranosidase activity"/>
    <property type="evidence" value="ECO:0007669"/>
    <property type="project" value="UniProtKB-EC"/>
</dbReference>
<dbReference type="InterPro" id="IPR050551">
    <property type="entry name" value="Fructan_Metab_Enzymes"/>
</dbReference>
<sequence length="507" mass="57265">MYFNGVYHLFYQYNPWGAVWGNIVWAHSVSKDMVNWEPLDPALFPSEPYDINGCWSGSATLLPGNKPVILYTGIDPQIKQVQNYAIPKNISDPYLREWIKPKNNPLVVPENGENASAFRDPTTAWWGEDGHWRMVVGGKRRKRGMAHLYRSRDFKHWVKAQHPLHSAASTGMWECPDFYPVSKSGKNGLDTSELGQNIKHVLKVSLDITRYEYYTLGTYFPQKDRYIPDNTSVDGWAGLRYDYGNFYASKTFYDPAKARRILWGWANESDTRDDDIEKGWAGIQLIPRTVWLDSSGKQLLQWPIEEIETLREKKVEISNVKLGKGDFTEIKGITAAQADVEVIFSFSTLTKAEKFDLSWDNAQNLCAQKGSQVQGGIGPFGLLTLASEKLEEFTPVFFRIFRAQKKNVVLLCSDASRSSLSAGLYKPSFAGFVDVDISDNKISLRSLIDHSVVESFGAGGKTCITSRVYPSLAVSNNAHLYVFNNGSETVTVQNLSAWSMKRPQIMN</sequence>
<keyword evidence="11" id="KW-1185">Reference proteome</keyword>
<dbReference type="Pfam" id="PF00251">
    <property type="entry name" value="Glyco_hydro_32N"/>
    <property type="match status" value="1"/>
</dbReference>
<evidence type="ECO:0000313" key="11">
    <source>
        <dbReference type="Proteomes" id="UP000237000"/>
    </source>
</evidence>
<dbReference type="GO" id="GO:0005975">
    <property type="term" value="P:carbohydrate metabolic process"/>
    <property type="evidence" value="ECO:0007669"/>
    <property type="project" value="InterPro"/>
</dbReference>
<dbReference type="AlphaFoldDB" id="A0A2P5FBM5"/>
<dbReference type="InParanoid" id="A0A2P5FBM5"/>
<comment type="subcellular location">
    <subcellularLocation>
        <location evidence="2">Vacuole</location>
    </subcellularLocation>
</comment>
<gene>
    <name evidence="10" type="ORF">TorRG33x02_090840</name>
</gene>
<dbReference type="Pfam" id="PF08244">
    <property type="entry name" value="Glyco_hydro_32C"/>
    <property type="match status" value="1"/>
</dbReference>
<evidence type="ECO:0000256" key="3">
    <source>
        <dbReference type="ARBA" id="ARBA00009902"/>
    </source>
</evidence>
<evidence type="ECO:0000256" key="5">
    <source>
        <dbReference type="ARBA" id="ARBA00022801"/>
    </source>
</evidence>
<dbReference type="FunCoup" id="A0A2P5FBM5">
    <property type="interactions" value="138"/>
</dbReference>
<accession>A0A2P5FBM5</accession>
<keyword evidence="6 7" id="KW-0326">Glycosidase</keyword>
<evidence type="ECO:0000259" key="9">
    <source>
        <dbReference type="Pfam" id="PF08244"/>
    </source>
</evidence>
<comment type="caution">
    <text evidence="10">The sequence shown here is derived from an EMBL/GenBank/DDBJ whole genome shotgun (WGS) entry which is preliminary data.</text>
</comment>
<feature type="domain" description="Glycosyl hydrolase family 32 N-terminal" evidence="8">
    <location>
        <begin position="1"/>
        <end position="303"/>
    </location>
</feature>
<comment type="similarity">
    <text evidence="3 7">Belongs to the glycosyl hydrolase 32 family.</text>
</comment>
<dbReference type="STRING" id="63057.A0A2P5FBM5"/>
<dbReference type="InterPro" id="IPR013320">
    <property type="entry name" value="ConA-like_dom_sf"/>
</dbReference>
<evidence type="ECO:0000313" key="10">
    <source>
        <dbReference type="EMBL" id="PON95192.1"/>
    </source>
</evidence>
<dbReference type="InterPro" id="IPR023296">
    <property type="entry name" value="Glyco_hydro_beta-prop_sf"/>
</dbReference>
<feature type="domain" description="Glycosyl hydrolase family 32 C-terminal" evidence="9">
    <location>
        <begin position="306"/>
        <end position="499"/>
    </location>
</feature>